<evidence type="ECO:0000256" key="1">
    <source>
        <dbReference type="SAM" id="SignalP"/>
    </source>
</evidence>
<dbReference type="Proteomes" id="UP000186040">
    <property type="component" value="Unassembled WGS sequence"/>
</dbReference>
<feature type="chain" id="PRO_5012209590" description="HAF repeat-containing protein" evidence="1">
    <location>
        <begin position="27"/>
        <end position="377"/>
    </location>
</feature>
<feature type="signal peptide" evidence="1">
    <location>
        <begin position="1"/>
        <end position="26"/>
    </location>
</feature>
<evidence type="ECO:0000313" key="3">
    <source>
        <dbReference type="Proteomes" id="UP000186040"/>
    </source>
</evidence>
<protein>
    <recommendedName>
        <fullName evidence="4">HAF repeat-containing protein</fullName>
    </recommendedName>
</protein>
<accession>A0A1Q9LMA2</accession>
<keyword evidence="1" id="KW-0732">Signal</keyword>
<sequence length="377" mass="39070">MRSSALAPALVFAAVVAAVLPGTAVAAPVLRPLPTPAPAYTSWAQGVTPSGLVVGTIRPAGSLDQQAVTWRGGVLRPLDTHPSQAIEFNDRDQVVGTRTVDGVRTGVLWSGGAAVDLLPPGTTTSVALGIANTGEVLVRGTTPAFTNVVATWRAGTWRTLSEDAFTAAIGPLGDVAVWTGQGTRVFPRGQSRGIEVPNPFGGTFPPNPLEVNARGDVLFDLWPDSGGTRVGLWRRGALTELGTLGGDQTIAAVPGFGRGRYLNDAGEVTGSSETASGAYHAFRWRDGRMTDLTPTSATSTRGFSINQLGDVAGTSAIPGTGRYEGRVWTRTGRTTALAPTAADRKIDWLALSPFGTSVVGAESDGAFNRHAISSAGW</sequence>
<reference evidence="2 3" key="1">
    <citation type="submission" date="2016-10" db="EMBL/GenBank/DDBJ databases">
        <title>The Draft Genome Sequence of Actinokineospora bangkokensis 44EHWT reveals the biosynthetic pathway of antifungal compounds Thailandins with unusual extender unit butylmalonyl-CoA.</title>
        <authorList>
            <person name="Greule A."/>
            <person name="Intra B."/>
            <person name="Flemming S."/>
            <person name="Rommel M.G."/>
            <person name="Panbangred W."/>
            <person name="Bechthold A."/>
        </authorList>
    </citation>
    <scope>NUCLEOTIDE SEQUENCE [LARGE SCALE GENOMIC DNA]</scope>
    <source>
        <strain evidence="2 3">44EHW</strain>
    </source>
</reference>
<name>A0A1Q9LMA2_9PSEU</name>
<dbReference type="InterPro" id="IPR014262">
    <property type="entry name" value="HAF_rpt"/>
</dbReference>
<proteinExistence type="predicted"/>
<evidence type="ECO:0000313" key="2">
    <source>
        <dbReference type="EMBL" id="OLR93167.1"/>
    </source>
</evidence>
<organism evidence="2 3">
    <name type="scientific">Actinokineospora bangkokensis</name>
    <dbReference type="NCBI Taxonomy" id="1193682"/>
    <lineage>
        <taxon>Bacteria</taxon>
        <taxon>Bacillati</taxon>
        <taxon>Actinomycetota</taxon>
        <taxon>Actinomycetes</taxon>
        <taxon>Pseudonocardiales</taxon>
        <taxon>Pseudonocardiaceae</taxon>
        <taxon>Actinokineospora</taxon>
    </lineage>
</organism>
<dbReference type="NCBIfam" id="TIGR02913">
    <property type="entry name" value="HAF_rpt"/>
    <property type="match status" value="1"/>
</dbReference>
<keyword evidence="3" id="KW-1185">Reference proteome</keyword>
<dbReference type="OrthoDB" id="3985792at2"/>
<dbReference type="EMBL" id="MKQR01000011">
    <property type="protein sequence ID" value="OLR93167.1"/>
    <property type="molecule type" value="Genomic_DNA"/>
</dbReference>
<dbReference type="STRING" id="1193682.BJP25_16845"/>
<dbReference type="AlphaFoldDB" id="A0A1Q9LMA2"/>
<evidence type="ECO:0008006" key="4">
    <source>
        <dbReference type="Google" id="ProtNLM"/>
    </source>
</evidence>
<gene>
    <name evidence="2" type="ORF">BJP25_16845</name>
</gene>
<comment type="caution">
    <text evidence="2">The sequence shown here is derived from an EMBL/GenBank/DDBJ whole genome shotgun (WGS) entry which is preliminary data.</text>
</comment>
<dbReference type="RefSeq" id="WP_075974869.1">
    <property type="nucleotide sequence ID" value="NZ_MKQR01000011.1"/>
</dbReference>